<name>A0AAW1UA16_9CUCU</name>
<reference evidence="2 3" key="1">
    <citation type="submission" date="2023-03" db="EMBL/GenBank/DDBJ databases">
        <title>Genome insight into feeding habits of ladybird beetles.</title>
        <authorList>
            <person name="Li H.-S."/>
            <person name="Huang Y.-H."/>
            <person name="Pang H."/>
        </authorList>
    </citation>
    <scope>NUCLEOTIDE SEQUENCE [LARGE SCALE GENOMIC DNA]</scope>
    <source>
        <strain evidence="2">SYSU_2023b</strain>
        <tissue evidence="2">Whole body</tissue>
    </source>
</reference>
<accession>A0AAW1UA16</accession>
<dbReference type="Proteomes" id="UP001431783">
    <property type="component" value="Unassembled WGS sequence"/>
</dbReference>
<feature type="compositionally biased region" description="Basic and acidic residues" evidence="1">
    <location>
        <begin position="39"/>
        <end position="52"/>
    </location>
</feature>
<evidence type="ECO:0000313" key="3">
    <source>
        <dbReference type="Proteomes" id="UP001431783"/>
    </source>
</evidence>
<organism evidence="2 3">
    <name type="scientific">Henosepilachna vigintioctopunctata</name>
    <dbReference type="NCBI Taxonomy" id="420089"/>
    <lineage>
        <taxon>Eukaryota</taxon>
        <taxon>Metazoa</taxon>
        <taxon>Ecdysozoa</taxon>
        <taxon>Arthropoda</taxon>
        <taxon>Hexapoda</taxon>
        <taxon>Insecta</taxon>
        <taxon>Pterygota</taxon>
        <taxon>Neoptera</taxon>
        <taxon>Endopterygota</taxon>
        <taxon>Coleoptera</taxon>
        <taxon>Polyphaga</taxon>
        <taxon>Cucujiformia</taxon>
        <taxon>Coccinelloidea</taxon>
        <taxon>Coccinellidae</taxon>
        <taxon>Epilachninae</taxon>
        <taxon>Epilachnini</taxon>
        <taxon>Henosepilachna</taxon>
    </lineage>
</organism>
<evidence type="ECO:0000256" key="1">
    <source>
        <dbReference type="SAM" id="MobiDB-lite"/>
    </source>
</evidence>
<feature type="region of interest" description="Disordered" evidence="1">
    <location>
        <begin position="1"/>
        <end position="23"/>
    </location>
</feature>
<gene>
    <name evidence="2" type="ORF">WA026_011793</name>
</gene>
<feature type="compositionally biased region" description="Acidic residues" evidence="1">
    <location>
        <begin position="65"/>
        <end position="74"/>
    </location>
</feature>
<feature type="compositionally biased region" description="Polar residues" evidence="1">
    <location>
        <begin position="1"/>
        <end position="13"/>
    </location>
</feature>
<keyword evidence="3" id="KW-1185">Reference proteome</keyword>
<protein>
    <submittedName>
        <fullName evidence="2">Uncharacterized protein</fullName>
    </submittedName>
</protein>
<feature type="region of interest" description="Disordered" evidence="1">
    <location>
        <begin position="39"/>
        <end position="83"/>
    </location>
</feature>
<sequence length="83" mass="9411">MSDVTNNSLSEENGPNRKEPGNRIIQGIRLYLRDLNLKRKEDDAQGGDKDISTDIESSQEVKNYEEEEKNDTDASENNAHVEC</sequence>
<dbReference type="EMBL" id="JARQZJ010000065">
    <property type="protein sequence ID" value="KAK9880557.1"/>
    <property type="molecule type" value="Genomic_DNA"/>
</dbReference>
<dbReference type="AlphaFoldDB" id="A0AAW1UA16"/>
<evidence type="ECO:0000313" key="2">
    <source>
        <dbReference type="EMBL" id="KAK9880557.1"/>
    </source>
</evidence>
<proteinExistence type="predicted"/>
<comment type="caution">
    <text evidence="2">The sequence shown here is derived from an EMBL/GenBank/DDBJ whole genome shotgun (WGS) entry which is preliminary data.</text>
</comment>